<reference evidence="2 3" key="2">
    <citation type="journal article" date="2010" name="Stand. Genomic Sci.">
        <title>Complete genome sequence of Alicyclobacillus acidocaldarius type strain (104-IA).</title>
        <authorList>
            <person name="Mavromatis K."/>
            <person name="Sikorski J."/>
            <person name="Lapidus A."/>
            <person name="Glavina Del Rio T."/>
            <person name="Copeland A."/>
            <person name="Tice H."/>
            <person name="Cheng J.F."/>
            <person name="Lucas S."/>
            <person name="Chen F."/>
            <person name="Nolan M."/>
            <person name="Bruce D."/>
            <person name="Goodwin L."/>
            <person name="Pitluck S."/>
            <person name="Ivanova N."/>
            <person name="Ovchinnikova G."/>
            <person name="Pati A."/>
            <person name="Chen A."/>
            <person name="Palaniappan K."/>
            <person name="Land M."/>
            <person name="Hauser L."/>
            <person name="Chang Y.J."/>
            <person name="Jeffries C.D."/>
            <person name="Chain P."/>
            <person name="Meincke L."/>
            <person name="Sims D."/>
            <person name="Chertkov O."/>
            <person name="Han C."/>
            <person name="Brettin T."/>
            <person name="Detter J.C."/>
            <person name="Wahrenburg C."/>
            <person name="Rohde M."/>
            <person name="Pukall R."/>
            <person name="Goker M."/>
            <person name="Bristow J."/>
            <person name="Eisen J.A."/>
            <person name="Markowitz V."/>
            <person name="Hugenholtz P."/>
            <person name="Klenk H.P."/>
            <person name="Kyrpides N.C."/>
        </authorList>
    </citation>
    <scope>NUCLEOTIDE SEQUENCE [LARGE SCALE GENOMIC DNA]</scope>
    <source>
        <strain evidence="3">ATCC 27009 / DSM 446 / BCRC 14685 / JCM 5260 / KCTC 1825 / NBRC 15652 / NCIMB 11725 / NRRL B-14509 / 104-IA</strain>
    </source>
</reference>
<proteinExistence type="predicted"/>
<evidence type="ECO:0000313" key="3">
    <source>
        <dbReference type="Proteomes" id="UP000001917"/>
    </source>
</evidence>
<dbReference type="AlphaFoldDB" id="C8WT01"/>
<reference evidence="3" key="1">
    <citation type="submission" date="2009-09" db="EMBL/GenBank/DDBJ databases">
        <title>The complete chromosome of Alicyclobacillus acidocaldarius subsp. acidocaldarius DSM 446.</title>
        <authorList>
            <consortium name="US DOE Joint Genome Institute (JGI-PGF)"/>
            <person name="Lucas S."/>
            <person name="Copeland A."/>
            <person name="Lapidus A."/>
            <person name="Glavina del Rio T."/>
            <person name="Dalin E."/>
            <person name="Tice H."/>
            <person name="Bruce D."/>
            <person name="Goodwin L."/>
            <person name="Pitluck S."/>
            <person name="Kyrpides N."/>
            <person name="Mavromatis K."/>
            <person name="Ivanova N."/>
            <person name="Ovchinnikova G."/>
            <person name="Chertkov O."/>
            <person name="Sims D."/>
            <person name="Brettin T."/>
            <person name="Detter J.C."/>
            <person name="Han C."/>
            <person name="Larimer F."/>
            <person name="Land M."/>
            <person name="Hauser L."/>
            <person name="Markowitz V."/>
            <person name="Cheng J.-F."/>
            <person name="Hugenholtz P."/>
            <person name="Woyke T."/>
            <person name="Wu D."/>
            <person name="Pukall R."/>
            <person name="Klenk H.-P."/>
            <person name="Eisen J.A."/>
        </authorList>
    </citation>
    <scope>NUCLEOTIDE SEQUENCE [LARGE SCALE GENOMIC DNA]</scope>
    <source>
        <strain evidence="3">ATCC 27009 / DSM 446 / BCRC 14685 / JCM 5260 / KCTC 1825 / NBRC 15652 / NCIMB 11725 / NRRL B-14509 / 104-IA</strain>
    </source>
</reference>
<sequence>MKSKVVGLLAAMACFGVAAPFALASDHKACHTEKVQTGWQVVKHVVLTDHGPVAVFNASPTYQIKTVC</sequence>
<dbReference type="HOGENOM" id="CLU_2784696_0_0_9"/>
<accession>C8WT01</accession>
<evidence type="ECO:0000313" key="2">
    <source>
        <dbReference type="EMBL" id="ACV57657.1"/>
    </source>
</evidence>
<feature type="chain" id="PRO_5002993683" evidence="1">
    <location>
        <begin position="25"/>
        <end position="68"/>
    </location>
</feature>
<name>C8WT01_ALIAD</name>
<evidence type="ECO:0000256" key="1">
    <source>
        <dbReference type="SAM" id="SignalP"/>
    </source>
</evidence>
<protein>
    <submittedName>
        <fullName evidence="2">Uncharacterized protein</fullName>
    </submittedName>
</protein>
<dbReference type="RefSeq" id="WP_012810019.1">
    <property type="nucleotide sequence ID" value="NC_013205.1"/>
</dbReference>
<gene>
    <name evidence="2" type="ordered locus">Aaci_0609</name>
</gene>
<dbReference type="STRING" id="521098.Aaci_0609"/>
<dbReference type="Proteomes" id="UP000001917">
    <property type="component" value="Chromosome"/>
</dbReference>
<organism evidence="2 3">
    <name type="scientific">Alicyclobacillus acidocaldarius subsp. acidocaldarius (strain ATCC 27009 / DSM 446 / BCRC 14685 / JCM 5260 / KCTC 1825 / NBRC 15652 / NCIMB 11725 / NRRL B-14509 / 104-IA)</name>
    <name type="common">Bacillus acidocaldarius</name>
    <dbReference type="NCBI Taxonomy" id="521098"/>
    <lineage>
        <taxon>Bacteria</taxon>
        <taxon>Bacillati</taxon>
        <taxon>Bacillota</taxon>
        <taxon>Bacilli</taxon>
        <taxon>Bacillales</taxon>
        <taxon>Alicyclobacillaceae</taxon>
        <taxon>Alicyclobacillus</taxon>
    </lineage>
</organism>
<feature type="signal peptide" evidence="1">
    <location>
        <begin position="1"/>
        <end position="24"/>
    </location>
</feature>
<keyword evidence="3" id="KW-1185">Reference proteome</keyword>
<keyword evidence="1" id="KW-0732">Signal</keyword>
<dbReference type="EMBL" id="CP001727">
    <property type="protein sequence ID" value="ACV57657.1"/>
    <property type="molecule type" value="Genomic_DNA"/>
</dbReference>
<dbReference type="KEGG" id="aac:Aaci_0609"/>